<keyword evidence="1" id="KW-0489">Methyltransferase</keyword>
<dbReference type="GO" id="GO:0032259">
    <property type="term" value="P:methylation"/>
    <property type="evidence" value="ECO:0007669"/>
    <property type="project" value="UniProtKB-KW"/>
</dbReference>
<sequence>MQSRHASQRSTQHSNPHSESQQHCRARAVRHRDAPTMSSSGVLRKGLLVSRARSGGRPEFNLAIRFLSSSVSDSHVAGLDVPGDRNVDIFDRVLKSKQRDRAAWLMSDSDPILDTVTESLLDRLQDCKRTFPKALNLGGAFDHVRRLLQGRGGVQELISMDISEDMIRRSMIKAAEDEATGRGPALRNLHLVGDEEYIPLQPNSLDLVISSLGLHWVNDLPGAMSQCRTALKPDGLFLATMFGGETLRELRISCTVAQMERESGVSPRVSPLAQVRDAGNLLTRAGFALPTVDVDEITVRYPSALELIDHLRSMGETNAVRQRLLTVNRDTALATAAVYQELFGESDGTIPATFQVIYMAGWSPDVSQQRPKRRGSATVSFEDLHKAFTPKESSDGSGSQKQDAVPVESEEPKKDDGKSGTTDGTTTRLPSGTWYKIE</sequence>
<dbReference type="PANTHER" id="PTHR13090">
    <property type="entry name" value="ARGININE-HYDROXYLASE NDUFAF5, MITOCHONDRIAL"/>
    <property type="match status" value="1"/>
</dbReference>
<reference evidence="5 7" key="2">
    <citation type="journal article" date="2018" name="Plant J.">
        <title>The Physcomitrella patens chromosome-scale assembly reveals moss genome structure and evolution.</title>
        <authorList>
            <person name="Lang D."/>
            <person name="Ullrich K.K."/>
            <person name="Murat F."/>
            <person name="Fuchs J."/>
            <person name="Jenkins J."/>
            <person name="Haas F.B."/>
            <person name="Piednoel M."/>
            <person name="Gundlach H."/>
            <person name="Van Bel M."/>
            <person name="Meyberg R."/>
            <person name="Vives C."/>
            <person name="Morata J."/>
            <person name="Symeonidi A."/>
            <person name="Hiss M."/>
            <person name="Muchero W."/>
            <person name="Kamisugi Y."/>
            <person name="Saleh O."/>
            <person name="Blanc G."/>
            <person name="Decker E.L."/>
            <person name="van Gessel N."/>
            <person name="Grimwood J."/>
            <person name="Hayes R.D."/>
            <person name="Graham S.W."/>
            <person name="Gunter L.E."/>
            <person name="McDaniel S.F."/>
            <person name="Hoernstein S.N.W."/>
            <person name="Larsson A."/>
            <person name="Li F.W."/>
            <person name="Perroud P.F."/>
            <person name="Phillips J."/>
            <person name="Ranjan P."/>
            <person name="Rokshar D.S."/>
            <person name="Rothfels C.J."/>
            <person name="Schneider L."/>
            <person name="Shu S."/>
            <person name="Stevenson D.W."/>
            <person name="Thummler F."/>
            <person name="Tillich M."/>
            <person name="Villarreal Aguilar J.C."/>
            <person name="Widiez T."/>
            <person name="Wong G.K."/>
            <person name="Wymore A."/>
            <person name="Zhang Y."/>
            <person name="Zimmer A.D."/>
            <person name="Quatrano R.S."/>
            <person name="Mayer K.F.X."/>
            <person name="Goodstein D."/>
            <person name="Casacuberta J.M."/>
            <person name="Vandepoele K."/>
            <person name="Reski R."/>
            <person name="Cuming A.C."/>
            <person name="Tuskan G.A."/>
            <person name="Maumus F."/>
            <person name="Salse J."/>
            <person name="Schmutz J."/>
            <person name="Rensing S.A."/>
        </authorList>
    </citation>
    <scope>NUCLEOTIDE SEQUENCE [LARGE SCALE GENOMIC DNA]</scope>
    <source>
        <strain evidence="6 7">cv. Gransden 2004</strain>
    </source>
</reference>
<dbReference type="OrthoDB" id="16816at2759"/>
<reference evidence="5 7" key="1">
    <citation type="journal article" date="2008" name="Science">
        <title>The Physcomitrella genome reveals evolutionary insights into the conquest of land by plants.</title>
        <authorList>
            <person name="Rensing S."/>
            <person name="Lang D."/>
            <person name="Zimmer A."/>
            <person name="Terry A."/>
            <person name="Salamov A."/>
            <person name="Shapiro H."/>
            <person name="Nishiyama T."/>
            <person name="Perroud P.-F."/>
            <person name="Lindquist E."/>
            <person name="Kamisugi Y."/>
            <person name="Tanahashi T."/>
            <person name="Sakakibara K."/>
            <person name="Fujita T."/>
            <person name="Oishi K."/>
            <person name="Shin-I T."/>
            <person name="Kuroki Y."/>
            <person name="Toyoda A."/>
            <person name="Suzuki Y."/>
            <person name="Hashimoto A."/>
            <person name="Yamaguchi K."/>
            <person name="Sugano A."/>
            <person name="Kohara Y."/>
            <person name="Fujiyama A."/>
            <person name="Anterola A."/>
            <person name="Aoki S."/>
            <person name="Ashton N."/>
            <person name="Barbazuk W.B."/>
            <person name="Barker E."/>
            <person name="Bennetzen J."/>
            <person name="Bezanilla M."/>
            <person name="Blankenship R."/>
            <person name="Cho S.H."/>
            <person name="Dutcher S."/>
            <person name="Estelle M."/>
            <person name="Fawcett J.A."/>
            <person name="Gundlach H."/>
            <person name="Hanada K."/>
            <person name="Heyl A."/>
            <person name="Hicks K.A."/>
            <person name="Hugh J."/>
            <person name="Lohr M."/>
            <person name="Mayer K."/>
            <person name="Melkozernov A."/>
            <person name="Murata T."/>
            <person name="Nelson D."/>
            <person name="Pils B."/>
            <person name="Prigge M."/>
            <person name="Reiss B."/>
            <person name="Renner T."/>
            <person name="Rombauts S."/>
            <person name="Rushton P."/>
            <person name="Sanderfoot A."/>
            <person name="Schween G."/>
            <person name="Shiu S.-H."/>
            <person name="Stueber K."/>
            <person name="Theodoulou F.L."/>
            <person name="Tu H."/>
            <person name="Van de Peer Y."/>
            <person name="Verrier P.J."/>
            <person name="Waters E."/>
            <person name="Wood A."/>
            <person name="Yang L."/>
            <person name="Cove D."/>
            <person name="Cuming A."/>
            <person name="Hasebe M."/>
            <person name="Lucas S."/>
            <person name="Mishler D.B."/>
            <person name="Reski R."/>
            <person name="Grigoriev I."/>
            <person name="Quatrano R.S."/>
            <person name="Boore J.L."/>
        </authorList>
    </citation>
    <scope>NUCLEOTIDE SEQUENCE [LARGE SCALE GENOMIC DNA]</scope>
    <source>
        <strain evidence="6 7">cv. Gransden 2004</strain>
    </source>
</reference>
<dbReference type="InterPro" id="IPR013216">
    <property type="entry name" value="Methyltransf_11"/>
</dbReference>
<protein>
    <recommendedName>
        <fullName evidence="4">Methyltransferase type 11 domain-containing protein</fullName>
    </recommendedName>
</protein>
<dbReference type="GO" id="GO:0005739">
    <property type="term" value="C:mitochondrion"/>
    <property type="evidence" value="ECO:0000318"/>
    <property type="project" value="GO_Central"/>
</dbReference>
<evidence type="ECO:0000313" key="5">
    <source>
        <dbReference type="EMBL" id="PNR58283.1"/>
    </source>
</evidence>
<dbReference type="CDD" id="cd02440">
    <property type="entry name" value="AdoMet_MTases"/>
    <property type="match status" value="1"/>
</dbReference>
<dbReference type="EnsemblPlants" id="Pp3c3_32560V3.2">
    <property type="protein sequence ID" value="Pp3c3_32560V3.2"/>
    <property type="gene ID" value="Pp3c3_32560"/>
</dbReference>
<feature type="compositionally biased region" description="Polar residues" evidence="3">
    <location>
        <begin position="1"/>
        <end position="23"/>
    </location>
</feature>
<dbReference type="OMA" id="GHELNAC"/>
<dbReference type="GO" id="GO:0008757">
    <property type="term" value="F:S-adenosylmethionine-dependent methyltransferase activity"/>
    <property type="evidence" value="ECO:0007669"/>
    <property type="project" value="InterPro"/>
</dbReference>
<dbReference type="PaxDb" id="3218-PP1S198_55V6.1"/>
<dbReference type="Proteomes" id="UP000006727">
    <property type="component" value="Chromosome 3"/>
</dbReference>
<keyword evidence="2" id="KW-0808">Transferase</keyword>
<gene>
    <name evidence="6" type="primary">LOC112279464</name>
    <name evidence="5" type="ORF">PHYPA_005278</name>
</gene>
<evidence type="ECO:0000256" key="1">
    <source>
        <dbReference type="ARBA" id="ARBA00022603"/>
    </source>
</evidence>
<evidence type="ECO:0000313" key="6">
    <source>
        <dbReference type="EnsemblPlants" id="Pp3c3_32560V3.1"/>
    </source>
</evidence>
<dbReference type="KEGG" id="ppp:112279464"/>
<dbReference type="EnsemblPlants" id="Pp3c3_32560V3.1">
    <property type="protein sequence ID" value="Pp3c3_32560V3.1"/>
    <property type="gene ID" value="Pp3c3_32560"/>
</dbReference>
<evidence type="ECO:0000313" key="7">
    <source>
        <dbReference type="Proteomes" id="UP000006727"/>
    </source>
</evidence>
<dbReference type="EMBL" id="ABEU02000003">
    <property type="protein sequence ID" value="PNR58283.1"/>
    <property type="molecule type" value="Genomic_DNA"/>
</dbReference>
<accession>A0A2K1KWX8</accession>
<dbReference type="SUPFAM" id="SSF53335">
    <property type="entry name" value="S-adenosyl-L-methionine-dependent methyltransferases"/>
    <property type="match status" value="1"/>
</dbReference>
<evidence type="ECO:0000259" key="4">
    <source>
        <dbReference type="Pfam" id="PF08241"/>
    </source>
</evidence>
<dbReference type="InterPro" id="IPR029063">
    <property type="entry name" value="SAM-dependent_MTases_sf"/>
</dbReference>
<dbReference type="Gene3D" id="3.40.50.150">
    <property type="entry name" value="Vaccinia Virus protein VP39"/>
    <property type="match status" value="1"/>
</dbReference>
<feature type="region of interest" description="Disordered" evidence="3">
    <location>
        <begin position="386"/>
        <end position="438"/>
    </location>
</feature>
<name>A0A2K1KWX8_PHYPA</name>
<evidence type="ECO:0000256" key="2">
    <source>
        <dbReference type="ARBA" id="ARBA00022679"/>
    </source>
</evidence>
<feature type="region of interest" description="Disordered" evidence="3">
    <location>
        <begin position="1"/>
        <end position="25"/>
    </location>
</feature>
<dbReference type="Pfam" id="PF08241">
    <property type="entry name" value="Methyltransf_11"/>
    <property type="match status" value="1"/>
</dbReference>
<dbReference type="AlphaFoldDB" id="A0A2K1KWX8"/>
<dbReference type="GeneID" id="112279464"/>
<evidence type="ECO:0000256" key="3">
    <source>
        <dbReference type="SAM" id="MobiDB-lite"/>
    </source>
</evidence>
<dbReference type="Gramene" id="Pp3c3_32560V3.2">
    <property type="protein sequence ID" value="Pp3c3_32560V3.2"/>
    <property type="gene ID" value="Pp3c3_32560"/>
</dbReference>
<dbReference type="InterPro" id="IPR050602">
    <property type="entry name" value="Malonyl-ACP_OMT"/>
</dbReference>
<proteinExistence type="predicted"/>
<feature type="domain" description="Methyltransferase type 11" evidence="4">
    <location>
        <begin position="137"/>
        <end position="238"/>
    </location>
</feature>
<dbReference type="STRING" id="3218.A0A2K1KWX8"/>
<dbReference type="Gramene" id="Pp3c3_32560V3.1">
    <property type="protein sequence ID" value="Pp3c3_32560V3.1"/>
    <property type="gene ID" value="Pp3c3_32560"/>
</dbReference>
<dbReference type="PANTHER" id="PTHR13090:SF1">
    <property type="entry name" value="ARGININE-HYDROXYLASE NDUFAF5, MITOCHONDRIAL"/>
    <property type="match status" value="1"/>
</dbReference>
<reference evidence="6" key="3">
    <citation type="submission" date="2020-12" db="UniProtKB">
        <authorList>
            <consortium name="EnsemblPlants"/>
        </authorList>
    </citation>
    <scope>IDENTIFICATION</scope>
</reference>
<dbReference type="GO" id="GO:0032981">
    <property type="term" value="P:mitochondrial respiratory chain complex I assembly"/>
    <property type="evidence" value="ECO:0000318"/>
    <property type="project" value="GO_Central"/>
</dbReference>
<keyword evidence="7" id="KW-1185">Reference proteome</keyword>
<organism evidence="5">
    <name type="scientific">Physcomitrium patens</name>
    <name type="common">Spreading-leaved earth moss</name>
    <name type="synonym">Physcomitrella patens</name>
    <dbReference type="NCBI Taxonomy" id="3218"/>
    <lineage>
        <taxon>Eukaryota</taxon>
        <taxon>Viridiplantae</taxon>
        <taxon>Streptophyta</taxon>
        <taxon>Embryophyta</taxon>
        <taxon>Bryophyta</taxon>
        <taxon>Bryophytina</taxon>
        <taxon>Bryopsida</taxon>
        <taxon>Funariidae</taxon>
        <taxon>Funariales</taxon>
        <taxon>Funariaceae</taxon>
        <taxon>Physcomitrium</taxon>
    </lineage>
</organism>
<dbReference type="FunCoup" id="A0A2K1KWX8">
    <property type="interactions" value="1227"/>
</dbReference>
<dbReference type="RefSeq" id="XP_024369690.1">
    <property type="nucleotide sequence ID" value="XM_024513922.2"/>
</dbReference>